<name>A0A4S4LSF3_9AGAM</name>
<reference evidence="1 2" key="1">
    <citation type="submission" date="2019-02" db="EMBL/GenBank/DDBJ databases">
        <title>Genome sequencing of the rare red list fungi Bondarzewia mesenterica.</title>
        <authorList>
            <person name="Buettner E."/>
            <person name="Kellner H."/>
        </authorList>
    </citation>
    <scope>NUCLEOTIDE SEQUENCE [LARGE SCALE GENOMIC DNA]</scope>
    <source>
        <strain evidence="1 2">DSM 108281</strain>
    </source>
</reference>
<dbReference type="InterPro" id="IPR032870">
    <property type="entry name" value="ALKBH7-like"/>
</dbReference>
<dbReference type="InterPro" id="IPR037151">
    <property type="entry name" value="AlkB-like_sf"/>
</dbReference>
<dbReference type="SUPFAM" id="SSF51197">
    <property type="entry name" value="Clavaminate synthase-like"/>
    <property type="match status" value="1"/>
</dbReference>
<keyword evidence="2" id="KW-1185">Reference proteome</keyword>
<dbReference type="GO" id="GO:0016706">
    <property type="term" value="F:2-oxoglutarate-dependent dioxygenase activity"/>
    <property type="evidence" value="ECO:0007669"/>
    <property type="project" value="TreeGrafter"/>
</dbReference>
<sequence length="229" mass="25903">MQCLRSRHHFHSTLCRYLKSFSISASSAAATDLPQDFAFFPKFFNLAEQRTLLRAALQKLDSTESRSVRRRRKELLSSRLSQRPQTSESSIMDDFLPDDLYTFEEGHFDGVIKRFRETHVSSWGDLDTEALQAVFNRLRALYPTKGDTQMHILHLASDGEILPHVDNIGASGSWILGVSLGSERILHLERAGPTDSAASQINVVDLLLPSGSVYVQKWVFSKWTVSFTN</sequence>
<dbReference type="AlphaFoldDB" id="A0A4S4LSF3"/>
<gene>
    <name evidence="1" type="ORF">EW146_g5740</name>
</gene>
<organism evidence="1 2">
    <name type="scientific">Bondarzewia mesenterica</name>
    <dbReference type="NCBI Taxonomy" id="1095465"/>
    <lineage>
        <taxon>Eukaryota</taxon>
        <taxon>Fungi</taxon>
        <taxon>Dikarya</taxon>
        <taxon>Basidiomycota</taxon>
        <taxon>Agaricomycotina</taxon>
        <taxon>Agaricomycetes</taxon>
        <taxon>Russulales</taxon>
        <taxon>Bondarzewiaceae</taxon>
        <taxon>Bondarzewia</taxon>
    </lineage>
</organism>
<dbReference type="Gene3D" id="2.60.120.590">
    <property type="entry name" value="Alpha-ketoglutarate-dependent dioxygenase AlkB-like"/>
    <property type="match status" value="1"/>
</dbReference>
<dbReference type="Proteomes" id="UP000310158">
    <property type="component" value="Unassembled WGS sequence"/>
</dbReference>
<dbReference type="EMBL" id="SGPL01000262">
    <property type="protein sequence ID" value="THH14618.1"/>
    <property type="molecule type" value="Genomic_DNA"/>
</dbReference>
<evidence type="ECO:0008006" key="3">
    <source>
        <dbReference type="Google" id="ProtNLM"/>
    </source>
</evidence>
<dbReference type="GO" id="GO:0005759">
    <property type="term" value="C:mitochondrial matrix"/>
    <property type="evidence" value="ECO:0007669"/>
    <property type="project" value="TreeGrafter"/>
</dbReference>
<proteinExistence type="predicted"/>
<dbReference type="PANTHER" id="PTHR21052">
    <property type="entry name" value="SPERMATOGENESIS ASSOCIATED 11-RELATED"/>
    <property type="match status" value="1"/>
</dbReference>
<comment type="caution">
    <text evidence="1">The sequence shown here is derived from an EMBL/GenBank/DDBJ whole genome shotgun (WGS) entry which is preliminary data.</text>
</comment>
<evidence type="ECO:0000313" key="2">
    <source>
        <dbReference type="Proteomes" id="UP000310158"/>
    </source>
</evidence>
<protein>
    <recommendedName>
        <fullName evidence="3">Alpha-ketoglutarate-dependent dioxygenase AlkB-like domain-containing protein</fullName>
    </recommendedName>
</protein>
<dbReference type="OrthoDB" id="28127at2759"/>
<dbReference type="GO" id="GO:0006631">
    <property type="term" value="P:fatty acid metabolic process"/>
    <property type="evidence" value="ECO:0007669"/>
    <property type="project" value="TreeGrafter"/>
</dbReference>
<evidence type="ECO:0000313" key="1">
    <source>
        <dbReference type="EMBL" id="THH14618.1"/>
    </source>
</evidence>
<accession>A0A4S4LSF3</accession>
<dbReference type="PANTHER" id="PTHR21052:SF0">
    <property type="entry name" value="ALPHA-KETOGLUTARATE-DEPENDENT DIOXYGENASE ALKB HOMOLOG 7, MITOCHONDRIAL"/>
    <property type="match status" value="1"/>
</dbReference>
<dbReference type="GO" id="GO:0006974">
    <property type="term" value="P:DNA damage response"/>
    <property type="evidence" value="ECO:0007669"/>
    <property type="project" value="InterPro"/>
</dbReference>